<feature type="non-terminal residue" evidence="1">
    <location>
        <position position="1"/>
    </location>
</feature>
<dbReference type="AlphaFoldDB" id="A0A8T3W0I4"/>
<name>A0A8T3W0I4_METMI</name>
<gene>
    <name evidence="1" type="ORF">H0S71_03900</name>
</gene>
<comment type="caution">
    <text evidence="1">The sequence shown here is derived from an EMBL/GenBank/DDBJ whole genome shotgun (WGS) entry which is preliminary data.</text>
</comment>
<evidence type="ECO:0000313" key="1">
    <source>
        <dbReference type="EMBL" id="MBG0769034.1"/>
    </source>
</evidence>
<protein>
    <submittedName>
        <fullName evidence="1">CAP domain-containing protein</fullName>
    </submittedName>
</protein>
<evidence type="ECO:0000313" key="2">
    <source>
        <dbReference type="Proteomes" id="UP000714405"/>
    </source>
</evidence>
<sequence>SEDNVYLPSKITTSPKTTLYIIKTTPEPVVEEPVVEEPVVEEPVVEEPV</sequence>
<reference evidence="1" key="1">
    <citation type="submission" date="2020-07" db="EMBL/GenBank/DDBJ databases">
        <title>Severe corrosion of carbon steel in oil field produced water can be linked to methanogenic archaea containing a special type of NiFe hydrogenase.</title>
        <authorList>
            <person name="Lahme S."/>
            <person name="Mand J."/>
            <person name="Longwell J."/>
            <person name="Smith R."/>
            <person name="Enning D."/>
        </authorList>
    </citation>
    <scope>NUCLEOTIDE SEQUENCE</scope>
    <source>
        <strain evidence="1">MIC098Bin5</strain>
    </source>
</reference>
<proteinExistence type="predicted"/>
<accession>A0A8T3W0I4</accession>
<organism evidence="1 2">
    <name type="scientific">Methanococcus maripaludis</name>
    <name type="common">Methanococcus deltae</name>
    <dbReference type="NCBI Taxonomy" id="39152"/>
    <lineage>
        <taxon>Archaea</taxon>
        <taxon>Methanobacteriati</taxon>
        <taxon>Methanobacteriota</taxon>
        <taxon>Methanomada group</taxon>
        <taxon>Methanococci</taxon>
        <taxon>Methanococcales</taxon>
        <taxon>Methanococcaceae</taxon>
        <taxon>Methanococcus</taxon>
    </lineage>
</organism>
<dbReference type="EMBL" id="JACCQJ010000001">
    <property type="protein sequence ID" value="MBG0769034.1"/>
    <property type="molecule type" value="Genomic_DNA"/>
</dbReference>
<feature type="non-terminal residue" evidence="1">
    <location>
        <position position="49"/>
    </location>
</feature>
<dbReference type="Proteomes" id="UP000714405">
    <property type="component" value="Unassembled WGS sequence"/>
</dbReference>